<evidence type="ECO:0000256" key="1">
    <source>
        <dbReference type="ARBA" id="ARBA00001526"/>
    </source>
</evidence>
<reference evidence="9 10" key="1">
    <citation type="submission" date="2015-10" db="EMBL/GenBank/DDBJ databases">
        <title>The world's first case of liver abscess caused by Pannonibacter phragmitetus.</title>
        <authorList>
            <person name="Ming D."/>
            <person name="Wang M."/>
            <person name="Zhou Y."/>
            <person name="Jiang T."/>
            <person name="Hu S."/>
        </authorList>
    </citation>
    <scope>NUCLEOTIDE SEQUENCE [LARGE SCALE GENOMIC DNA]</scope>
    <source>
        <strain evidence="9 10">31801</strain>
    </source>
</reference>
<keyword evidence="5 6" id="KW-0046">Antibiotic resistance</keyword>
<keyword evidence="7" id="KW-0732">Signal</keyword>
<dbReference type="PRINTS" id="PR00118">
    <property type="entry name" value="BLACTAMASEA"/>
</dbReference>
<dbReference type="GO" id="GO:0046677">
    <property type="term" value="P:response to antibiotic"/>
    <property type="evidence" value="ECO:0007669"/>
    <property type="project" value="UniProtKB-UniRule"/>
</dbReference>
<evidence type="ECO:0000313" key="9">
    <source>
        <dbReference type="EMBL" id="ALV30310.1"/>
    </source>
</evidence>
<dbReference type="EC" id="3.5.2.6" evidence="3 6"/>
<dbReference type="Pfam" id="PF13354">
    <property type="entry name" value="Beta-lactamase2"/>
    <property type="match status" value="1"/>
</dbReference>
<name>A0A0U3P9E6_9HYPH</name>
<evidence type="ECO:0000313" key="10">
    <source>
        <dbReference type="Proteomes" id="UP000064921"/>
    </source>
</evidence>
<evidence type="ECO:0000256" key="3">
    <source>
        <dbReference type="ARBA" id="ARBA00012865"/>
    </source>
</evidence>
<comment type="similarity">
    <text evidence="2 6">Belongs to the class-A beta-lactamase family.</text>
</comment>
<keyword evidence="4 6" id="KW-0378">Hydrolase</keyword>
<keyword evidence="10" id="KW-1185">Reference proteome</keyword>
<dbReference type="InterPro" id="IPR000871">
    <property type="entry name" value="Beta-lactam_class-A"/>
</dbReference>
<feature type="chain" id="PRO_5006842818" description="Beta-lactamase" evidence="7">
    <location>
        <begin position="28"/>
        <end position="294"/>
    </location>
</feature>
<feature type="domain" description="Beta-lactamase class A catalytic" evidence="8">
    <location>
        <begin position="50"/>
        <end position="266"/>
    </location>
</feature>
<accession>A0A0U3P9E6</accession>
<proteinExistence type="inferred from homology"/>
<evidence type="ECO:0000256" key="4">
    <source>
        <dbReference type="ARBA" id="ARBA00022801"/>
    </source>
</evidence>
<dbReference type="EMBL" id="CP013068">
    <property type="protein sequence ID" value="ALV30310.1"/>
    <property type="molecule type" value="Genomic_DNA"/>
</dbReference>
<feature type="signal peptide" evidence="7">
    <location>
        <begin position="1"/>
        <end position="27"/>
    </location>
</feature>
<dbReference type="SUPFAM" id="SSF56601">
    <property type="entry name" value="beta-lactamase/transpeptidase-like"/>
    <property type="match status" value="1"/>
</dbReference>
<evidence type="ECO:0000256" key="7">
    <source>
        <dbReference type="SAM" id="SignalP"/>
    </source>
</evidence>
<gene>
    <name evidence="9" type="ORF">APZ00_22055</name>
</gene>
<dbReference type="STRING" id="121719.APZ00_22055"/>
<evidence type="ECO:0000256" key="2">
    <source>
        <dbReference type="ARBA" id="ARBA00009009"/>
    </source>
</evidence>
<dbReference type="PANTHER" id="PTHR35333">
    <property type="entry name" value="BETA-LACTAMASE"/>
    <property type="match status" value="1"/>
</dbReference>
<evidence type="ECO:0000256" key="5">
    <source>
        <dbReference type="ARBA" id="ARBA00023251"/>
    </source>
</evidence>
<sequence>MQKTLSHLRRSAQVFAFSLLLAAPAAAGPADAQLAETVTKTESRLNARVGVVLHDTGSGWSWANRADERFLMNSTIKTPICGAILSAADAGTLTLDEELPVLQSDIVSYAPVTEKKVGQTMPLSELCLATIDMSDNTAANLLINRLGGTEAVTEFFRSTGDTVSRLDRLEPDLNTFKSGDPRDTTSPAAMAATLEKLLLDDVLSPQSRNQLTEWMSHGGVTGALLRKTAPEGWHIADKSGSGDQTRNIIAMITPPDRAPWIAVIFVSDVKADFATRNGALQDISAAVIDVIKAH</sequence>
<evidence type="ECO:0000259" key="8">
    <source>
        <dbReference type="Pfam" id="PF13354"/>
    </source>
</evidence>
<dbReference type="KEGG" id="pphr:APZ00_22055"/>
<dbReference type="PANTHER" id="PTHR35333:SF3">
    <property type="entry name" value="BETA-LACTAMASE-TYPE TRANSPEPTIDASE FOLD CONTAINING PROTEIN"/>
    <property type="match status" value="1"/>
</dbReference>
<dbReference type="RefSeq" id="WP_058900882.1">
    <property type="nucleotide sequence ID" value="NZ_CP013068.1"/>
</dbReference>
<comment type="catalytic activity">
    <reaction evidence="1 6">
        <text>a beta-lactam + H2O = a substituted beta-amino acid</text>
        <dbReference type="Rhea" id="RHEA:20401"/>
        <dbReference type="ChEBI" id="CHEBI:15377"/>
        <dbReference type="ChEBI" id="CHEBI:35627"/>
        <dbReference type="ChEBI" id="CHEBI:140347"/>
        <dbReference type="EC" id="3.5.2.6"/>
    </reaction>
</comment>
<dbReference type="InterPro" id="IPR012338">
    <property type="entry name" value="Beta-lactam/transpept-like"/>
</dbReference>
<evidence type="ECO:0000256" key="6">
    <source>
        <dbReference type="RuleBase" id="RU361140"/>
    </source>
</evidence>
<dbReference type="InterPro" id="IPR023650">
    <property type="entry name" value="Beta-lactam_class-A_AS"/>
</dbReference>
<organism evidence="9 10">
    <name type="scientific">Pannonibacter phragmitetus</name>
    <dbReference type="NCBI Taxonomy" id="121719"/>
    <lineage>
        <taxon>Bacteria</taxon>
        <taxon>Pseudomonadati</taxon>
        <taxon>Pseudomonadota</taxon>
        <taxon>Alphaproteobacteria</taxon>
        <taxon>Hyphomicrobiales</taxon>
        <taxon>Stappiaceae</taxon>
        <taxon>Pannonibacter</taxon>
    </lineage>
</organism>
<dbReference type="GO" id="GO:0030655">
    <property type="term" value="P:beta-lactam antibiotic catabolic process"/>
    <property type="evidence" value="ECO:0007669"/>
    <property type="project" value="InterPro"/>
</dbReference>
<dbReference type="AlphaFoldDB" id="A0A0U3P9E6"/>
<dbReference type="NCBIfam" id="NF033103">
    <property type="entry name" value="bla_class_A"/>
    <property type="match status" value="1"/>
</dbReference>
<protein>
    <recommendedName>
        <fullName evidence="3 6">Beta-lactamase</fullName>
        <ecNumber evidence="3 6">3.5.2.6</ecNumber>
    </recommendedName>
</protein>
<dbReference type="InterPro" id="IPR045155">
    <property type="entry name" value="Beta-lactam_cat"/>
</dbReference>
<dbReference type="Gene3D" id="3.40.710.10">
    <property type="entry name" value="DD-peptidase/beta-lactamase superfamily"/>
    <property type="match status" value="1"/>
</dbReference>
<dbReference type="Proteomes" id="UP000064921">
    <property type="component" value="Chromosome"/>
</dbReference>
<dbReference type="GO" id="GO:0008800">
    <property type="term" value="F:beta-lactamase activity"/>
    <property type="evidence" value="ECO:0007669"/>
    <property type="project" value="UniProtKB-UniRule"/>
</dbReference>
<dbReference type="PROSITE" id="PS00146">
    <property type="entry name" value="BETA_LACTAMASE_A"/>
    <property type="match status" value="1"/>
</dbReference>